<accession>A0A0A8ZIW7</accession>
<protein>
    <submittedName>
        <fullName evidence="2">Uncharacterized protein</fullName>
    </submittedName>
</protein>
<dbReference type="EMBL" id="GBRH01263073">
    <property type="protein sequence ID" value="JAD34822.1"/>
    <property type="molecule type" value="Transcribed_RNA"/>
</dbReference>
<evidence type="ECO:0000313" key="2">
    <source>
        <dbReference type="EMBL" id="JAD34822.1"/>
    </source>
</evidence>
<dbReference type="AlphaFoldDB" id="A0A0A8ZIW7"/>
<name>A0A0A8ZIW7_ARUDO</name>
<keyword evidence="1" id="KW-1133">Transmembrane helix</keyword>
<reference evidence="2" key="1">
    <citation type="submission" date="2014-09" db="EMBL/GenBank/DDBJ databases">
        <authorList>
            <person name="Magalhaes I.L.F."/>
            <person name="Oliveira U."/>
            <person name="Santos F.R."/>
            <person name="Vidigal T.H.D.A."/>
            <person name="Brescovit A.D."/>
            <person name="Santos A.J."/>
        </authorList>
    </citation>
    <scope>NUCLEOTIDE SEQUENCE</scope>
    <source>
        <tissue evidence="2">Shoot tissue taken approximately 20 cm above the soil surface</tissue>
    </source>
</reference>
<proteinExistence type="predicted"/>
<reference evidence="2" key="2">
    <citation type="journal article" date="2015" name="Data Brief">
        <title>Shoot transcriptome of the giant reed, Arundo donax.</title>
        <authorList>
            <person name="Barrero R.A."/>
            <person name="Guerrero F.D."/>
            <person name="Moolhuijzen P."/>
            <person name="Goolsby J.A."/>
            <person name="Tidwell J."/>
            <person name="Bellgard S.E."/>
            <person name="Bellgard M.I."/>
        </authorList>
    </citation>
    <scope>NUCLEOTIDE SEQUENCE</scope>
    <source>
        <tissue evidence="2">Shoot tissue taken approximately 20 cm above the soil surface</tissue>
    </source>
</reference>
<organism evidence="2">
    <name type="scientific">Arundo donax</name>
    <name type="common">Giant reed</name>
    <name type="synonym">Donax arundinaceus</name>
    <dbReference type="NCBI Taxonomy" id="35708"/>
    <lineage>
        <taxon>Eukaryota</taxon>
        <taxon>Viridiplantae</taxon>
        <taxon>Streptophyta</taxon>
        <taxon>Embryophyta</taxon>
        <taxon>Tracheophyta</taxon>
        <taxon>Spermatophyta</taxon>
        <taxon>Magnoliopsida</taxon>
        <taxon>Liliopsida</taxon>
        <taxon>Poales</taxon>
        <taxon>Poaceae</taxon>
        <taxon>PACMAD clade</taxon>
        <taxon>Arundinoideae</taxon>
        <taxon>Arundineae</taxon>
        <taxon>Arundo</taxon>
    </lineage>
</organism>
<evidence type="ECO:0000256" key="1">
    <source>
        <dbReference type="SAM" id="Phobius"/>
    </source>
</evidence>
<keyword evidence="1" id="KW-0472">Membrane</keyword>
<feature type="transmembrane region" description="Helical" evidence="1">
    <location>
        <begin position="36"/>
        <end position="54"/>
    </location>
</feature>
<sequence length="67" mass="7452">MMSTIAGGVVAFSSPPTTKFELYPIKKQSLSSGLYFSAYPLSLSVLIWLLACPVQDYVFSRNQWSVE</sequence>
<keyword evidence="1" id="KW-0812">Transmembrane</keyword>